<name>A0A8S2V1Y4_9BILA</name>
<evidence type="ECO:0000256" key="1">
    <source>
        <dbReference type="SAM" id="MobiDB-lite"/>
    </source>
</evidence>
<dbReference type="AlphaFoldDB" id="A0A8S2V1Y4"/>
<feature type="non-terminal residue" evidence="2">
    <location>
        <position position="1"/>
    </location>
</feature>
<sequence length="78" mass="8848">RKPSSDQQRKSTSRSSVGRARSTRTFRHSLRSAVPESSVIAMAKRPDRGGTAGQNLQMYTNHFKCNIPRTLKCHQYDI</sequence>
<accession>A0A8S2V1Y4</accession>
<protein>
    <submittedName>
        <fullName evidence="2">Uncharacterized protein</fullName>
    </submittedName>
</protein>
<dbReference type="Proteomes" id="UP000676336">
    <property type="component" value="Unassembled WGS sequence"/>
</dbReference>
<gene>
    <name evidence="2" type="ORF">SMN809_LOCUS29317</name>
</gene>
<feature type="non-terminal residue" evidence="2">
    <location>
        <position position="78"/>
    </location>
</feature>
<feature type="region of interest" description="Disordered" evidence="1">
    <location>
        <begin position="1"/>
        <end position="31"/>
    </location>
</feature>
<reference evidence="2" key="1">
    <citation type="submission" date="2021-02" db="EMBL/GenBank/DDBJ databases">
        <authorList>
            <person name="Nowell W R."/>
        </authorList>
    </citation>
    <scope>NUCLEOTIDE SEQUENCE</scope>
</reference>
<dbReference type="EMBL" id="CAJOBI010051710">
    <property type="protein sequence ID" value="CAF4375067.1"/>
    <property type="molecule type" value="Genomic_DNA"/>
</dbReference>
<evidence type="ECO:0000313" key="3">
    <source>
        <dbReference type="Proteomes" id="UP000676336"/>
    </source>
</evidence>
<comment type="caution">
    <text evidence="2">The sequence shown here is derived from an EMBL/GenBank/DDBJ whole genome shotgun (WGS) entry which is preliminary data.</text>
</comment>
<organism evidence="2 3">
    <name type="scientific">Rotaria magnacalcarata</name>
    <dbReference type="NCBI Taxonomy" id="392030"/>
    <lineage>
        <taxon>Eukaryota</taxon>
        <taxon>Metazoa</taxon>
        <taxon>Spiralia</taxon>
        <taxon>Gnathifera</taxon>
        <taxon>Rotifera</taxon>
        <taxon>Eurotatoria</taxon>
        <taxon>Bdelloidea</taxon>
        <taxon>Philodinida</taxon>
        <taxon>Philodinidae</taxon>
        <taxon>Rotaria</taxon>
    </lineage>
</organism>
<evidence type="ECO:0000313" key="2">
    <source>
        <dbReference type="EMBL" id="CAF4375067.1"/>
    </source>
</evidence>
<feature type="compositionally biased region" description="Basic residues" evidence="1">
    <location>
        <begin position="21"/>
        <end position="30"/>
    </location>
</feature>
<proteinExistence type="predicted"/>